<dbReference type="AlphaFoldDB" id="A0A412GU52"/>
<keyword evidence="3" id="KW-1185">Reference proteome</keyword>
<proteinExistence type="predicted"/>
<feature type="signal peptide" evidence="1">
    <location>
        <begin position="1"/>
        <end position="24"/>
    </location>
</feature>
<feature type="chain" id="PRO_5019074868" evidence="1">
    <location>
        <begin position="25"/>
        <end position="342"/>
    </location>
</feature>
<reference evidence="2 3" key="1">
    <citation type="submission" date="2018-08" db="EMBL/GenBank/DDBJ databases">
        <title>A genome reference for cultivated species of the human gut microbiota.</title>
        <authorList>
            <person name="Zou Y."/>
            <person name="Xue W."/>
            <person name="Luo G."/>
        </authorList>
    </citation>
    <scope>NUCLEOTIDE SEQUENCE [LARGE SCALE GENOMIC DNA]</scope>
    <source>
        <strain evidence="2 3">AF24-2</strain>
    </source>
</reference>
<dbReference type="EMBL" id="QRUU01000012">
    <property type="protein sequence ID" value="RGR98395.1"/>
    <property type="molecule type" value="Genomic_DNA"/>
</dbReference>
<gene>
    <name evidence="2" type="ORF">DWY20_04380</name>
</gene>
<sequence length="342" mass="37665">MKKFTLQSMWAISFSLIMFSGVFTSCSNTDDPETPPATGEKSPYITRVLDFRPAVGQFVNQLPEYKEGDTQEDMNRKVLEAIGNNKMGMVSLGGFGGYIVVGFDHTIENKSGLCDFRVLGNAFYANGASDYGSSEPGVIQVCYDANGNGLPDDGWYEIAGSSYPDGKETWIDLATQAGNDTQTILDYEITYYRPSAEPGAPTEQYIRWEDNQGGSGYKAMNATHLQSYFPQWIKEDKITFAGTRLPQNGIDQSGKGTYFALYRFGYGYADNELNDKDASAIDIDWAVDSKGQPANLPGVDFIRIHTGVNQENGWLGECSTEIMGVTDLHLTNVSIKSQTIKN</sequence>
<accession>A0A412GU52</accession>
<organism evidence="2 3">
    <name type="scientific">Phocaeicola coprocola</name>
    <dbReference type="NCBI Taxonomy" id="310298"/>
    <lineage>
        <taxon>Bacteria</taxon>
        <taxon>Pseudomonadati</taxon>
        <taxon>Bacteroidota</taxon>
        <taxon>Bacteroidia</taxon>
        <taxon>Bacteroidales</taxon>
        <taxon>Bacteroidaceae</taxon>
        <taxon>Phocaeicola</taxon>
    </lineage>
</organism>
<evidence type="ECO:0000313" key="2">
    <source>
        <dbReference type="EMBL" id="RGR98395.1"/>
    </source>
</evidence>
<evidence type="ECO:0000256" key="1">
    <source>
        <dbReference type="SAM" id="SignalP"/>
    </source>
</evidence>
<keyword evidence="1" id="KW-0732">Signal</keyword>
<dbReference type="RefSeq" id="WP_118483471.1">
    <property type="nucleotide sequence ID" value="NZ_DAWEMB010000080.1"/>
</dbReference>
<evidence type="ECO:0000313" key="3">
    <source>
        <dbReference type="Proteomes" id="UP000285864"/>
    </source>
</evidence>
<dbReference type="Proteomes" id="UP000285864">
    <property type="component" value="Unassembled WGS sequence"/>
</dbReference>
<name>A0A412GU52_9BACT</name>
<dbReference type="PROSITE" id="PS51257">
    <property type="entry name" value="PROKAR_LIPOPROTEIN"/>
    <property type="match status" value="1"/>
</dbReference>
<protein>
    <submittedName>
        <fullName evidence="2">PKD domain-containing protein</fullName>
    </submittedName>
</protein>
<comment type="caution">
    <text evidence="2">The sequence shown here is derived from an EMBL/GenBank/DDBJ whole genome shotgun (WGS) entry which is preliminary data.</text>
</comment>